<dbReference type="GO" id="GO:0071111">
    <property type="term" value="F:cyclic-guanylate-specific phosphodiesterase activity"/>
    <property type="evidence" value="ECO:0007669"/>
    <property type="project" value="InterPro"/>
</dbReference>
<dbReference type="Gene3D" id="3.20.20.450">
    <property type="entry name" value="EAL domain"/>
    <property type="match status" value="1"/>
</dbReference>
<name>A0A6N0HXW0_9GAMM</name>
<reference evidence="2 3" key="1">
    <citation type="submission" date="2020-05" db="EMBL/GenBank/DDBJ databases">
        <title>Horizontal transmission and recombination maintain forever young bacterial symbiont genomes.</title>
        <authorList>
            <person name="Russell S.L."/>
            <person name="Pepper-Tunick E."/>
            <person name="Svedberg J."/>
            <person name="Byrne A."/>
            <person name="Ruelas Castillo J."/>
            <person name="Vollmers C."/>
            <person name="Beinart R.A."/>
            <person name="Corbett-Detig R."/>
        </authorList>
    </citation>
    <scope>NUCLEOTIDE SEQUENCE [LARGE SCALE GENOMIC DNA]</scope>
    <source>
        <strain evidence="2">Santa_Monica_outfall</strain>
    </source>
</reference>
<dbReference type="InterPro" id="IPR001633">
    <property type="entry name" value="EAL_dom"/>
</dbReference>
<dbReference type="InterPro" id="IPR050706">
    <property type="entry name" value="Cyclic-di-GMP_PDE-like"/>
</dbReference>
<evidence type="ECO:0000313" key="3">
    <source>
        <dbReference type="Proteomes" id="UP000509658"/>
    </source>
</evidence>
<sequence>MPRACCAGITLRWGGISPARFIPLAEESGLIIDIGIWVLREACCRLKQWNIDGIRLPMVSVNVSPRQFHQSDFVDQIKSIIKESEIDPRLLELELTEGILVENATEVSAKMQTLKRMGVRFAIDDFGTGYSSLAYLKRMPLDRLKIDQSFVRDITTDTSDALIVETIISMASHLELEVIAEGVEYENELNFLRDKGCLNYQGYYFSKPLSRADFDQLLNES</sequence>
<dbReference type="InterPro" id="IPR035919">
    <property type="entry name" value="EAL_sf"/>
</dbReference>
<dbReference type="PANTHER" id="PTHR33121">
    <property type="entry name" value="CYCLIC DI-GMP PHOSPHODIESTERASE PDEF"/>
    <property type="match status" value="1"/>
</dbReference>
<accession>A0A6N0HXW0</accession>
<evidence type="ECO:0000259" key="1">
    <source>
        <dbReference type="PROSITE" id="PS50883"/>
    </source>
</evidence>
<dbReference type="SMART" id="SM00052">
    <property type="entry name" value="EAL"/>
    <property type="match status" value="1"/>
</dbReference>
<proteinExistence type="predicted"/>
<feature type="domain" description="EAL" evidence="1">
    <location>
        <begin position="1"/>
        <end position="221"/>
    </location>
</feature>
<dbReference type="PROSITE" id="PS50883">
    <property type="entry name" value="EAL"/>
    <property type="match status" value="1"/>
</dbReference>
<dbReference type="CDD" id="cd01948">
    <property type="entry name" value="EAL"/>
    <property type="match status" value="1"/>
</dbReference>
<dbReference type="EMBL" id="CP054491">
    <property type="protein sequence ID" value="QKQ27209.1"/>
    <property type="molecule type" value="Genomic_DNA"/>
</dbReference>
<organism evidence="2 3">
    <name type="scientific">Candidatus Reidiella endopervernicosa</name>
    <dbReference type="NCBI Taxonomy" id="2738883"/>
    <lineage>
        <taxon>Bacteria</taxon>
        <taxon>Pseudomonadati</taxon>
        <taxon>Pseudomonadota</taxon>
        <taxon>Gammaproteobacteria</taxon>
        <taxon>Candidatus Reidiella</taxon>
    </lineage>
</organism>
<dbReference type="AlphaFoldDB" id="A0A6N0HXW0"/>
<dbReference type="SUPFAM" id="SSF141868">
    <property type="entry name" value="EAL domain-like"/>
    <property type="match status" value="1"/>
</dbReference>
<dbReference type="PANTHER" id="PTHR33121:SF70">
    <property type="entry name" value="SIGNALING PROTEIN YKOW"/>
    <property type="match status" value="1"/>
</dbReference>
<dbReference type="KEGG" id="rev:HUE57_13635"/>
<evidence type="ECO:0000313" key="2">
    <source>
        <dbReference type="EMBL" id="QKQ27209.1"/>
    </source>
</evidence>
<dbReference type="Pfam" id="PF00563">
    <property type="entry name" value="EAL"/>
    <property type="match status" value="1"/>
</dbReference>
<gene>
    <name evidence="2" type="ORF">HUE57_13635</name>
</gene>
<dbReference type="Proteomes" id="UP000509658">
    <property type="component" value="Chromosome"/>
</dbReference>
<protein>
    <submittedName>
        <fullName evidence="2">EAL domain-containing protein</fullName>
    </submittedName>
</protein>
<keyword evidence="3" id="KW-1185">Reference proteome</keyword>
<dbReference type="RefSeq" id="WP_174673379.1">
    <property type="nucleotide sequence ID" value="NZ_CP054491.1"/>
</dbReference>